<dbReference type="EMBL" id="QUBG01000004">
    <property type="protein sequence ID" value="TPR43826.1"/>
    <property type="molecule type" value="Genomic_DNA"/>
</dbReference>
<evidence type="ECO:0000313" key="2">
    <source>
        <dbReference type="EMBL" id="TPR43826.1"/>
    </source>
</evidence>
<comment type="caution">
    <text evidence="2">The sequence shown here is derived from an EMBL/GenBank/DDBJ whole genome shotgun (WGS) entry which is preliminary data.</text>
</comment>
<dbReference type="AlphaFoldDB" id="A0A9Q8MTM9"/>
<name>A0A9Q8MTM9_9LACO</name>
<dbReference type="InterPro" id="IPR013560">
    <property type="entry name" value="DUF1722"/>
</dbReference>
<evidence type="ECO:0000259" key="1">
    <source>
        <dbReference type="Pfam" id="PF08349"/>
    </source>
</evidence>
<dbReference type="Proteomes" id="UP000784700">
    <property type="component" value="Unassembled WGS sequence"/>
</dbReference>
<accession>A0A9Q8MTM9</accession>
<dbReference type="Pfam" id="PF08349">
    <property type="entry name" value="DUF1722"/>
    <property type="match status" value="1"/>
</dbReference>
<proteinExistence type="predicted"/>
<organism evidence="2 3">
    <name type="scientific">Apilactobacillus micheneri</name>
    <dbReference type="NCBI Taxonomy" id="1899430"/>
    <lineage>
        <taxon>Bacteria</taxon>
        <taxon>Bacillati</taxon>
        <taxon>Bacillota</taxon>
        <taxon>Bacilli</taxon>
        <taxon>Lactobacillales</taxon>
        <taxon>Lactobacillaceae</taxon>
        <taxon>Apilactobacillus</taxon>
    </lineage>
</organism>
<protein>
    <submittedName>
        <fullName evidence="2">DUF1722 domain-containing protein</fullName>
    </submittedName>
</protein>
<sequence length="112" mass="13237">MAHSQNAYNEIRTLAKNNQWDKTKEQAYQRIVQDLENVAPTKATLVTAYQHVWGYFKKIATPEEKNKYLKLLDYLSPENDDLGKFLAQLTDKYQVKYLQNSRIIIEIKEQNQ</sequence>
<reference evidence="2" key="1">
    <citation type="submission" date="2018-08" db="EMBL/GenBank/DDBJ databases">
        <title>Comparative genomics of wild bee and flower associated Lactobacillus reveals potential adaptation to the bee host.</title>
        <authorList>
            <person name="Vuong H.Q."/>
            <person name="Mcfrederick Q.S."/>
        </authorList>
    </citation>
    <scope>NUCLEOTIDE SEQUENCE</scope>
    <source>
        <strain evidence="2">HV_63</strain>
    </source>
</reference>
<feature type="domain" description="DUF1722" evidence="1">
    <location>
        <begin position="1"/>
        <end position="103"/>
    </location>
</feature>
<evidence type="ECO:0000313" key="3">
    <source>
        <dbReference type="Proteomes" id="UP000784700"/>
    </source>
</evidence>
<gene>
    <name evidence="2" type="ORF">DY130_04800</name>
</gene>